<evidence type="ECO:0000313" key="3">
    <source>
        <dbReference type="Proteomes" id="UP000742786"/>
    </source>
</evidence>
<gene>
    <name evidence="2" type="ORF">GTOL_12338</name>
</gene>
<organism evidence="2 3">
    <name type="scientific">Georgfuchsia toluolica</name>
    <dbReference type="NCBI Taxonomy" id="424218"/>
    <lineage>
        <taxon>Bacteria</taxon>
        <taxon>Pseudomonadati</taxon>
        <taxon>Pseudomonadota</taxon>
        <taxon>Betaproteobacteria</taxon>
        <taxon>Nitrosomonadales</taxon>
        <taxon>Sterolibacteriaceae</taxon>
        <taxon>Georgfuchsia</taxon>
    </lineage>
</organism>
<evidence type="ECO:0000259" key="1">
    <source>
        <dbReference type="Pfam" id="PF04028"/>
    </source>
</evidence>
<keyword evidence="3" id="KW-1185">Reference proteome</keyword>
<dbReference type="Pfam" id="PF04028">
    <property type="entry name" value="DUF374"/>
    <property type="match status" value="1"/>
</dbReference>
<dbReference type="AlphaFoldDB" id="A0A916N9U7"/>
<comment type="caution">
    <text evidence="2">The sequence shown here is derived from an EMBL/GenBank/DDBJ whole genome shotgun (WGS) entry which is preliminary data.</text>
</comment>
<name>A0A916N9U7_9PROT</name>
<dbReference type="InterPro" id="IPR007172">
    <property type="entry name" value="DUF374"/>
</dbReference>
<accession>A0A916N9U7</accession>
<proteinExistence type="predicted"/>
<dbReference type="Proteomes" id="UP000742786">
    <property type="component" value="Unassembled WGS sequence"/>
</dbReference>
<feature type="domain" description="DUF374" evidence="1">
    <location>
        <begin position="59"/>
        <end position="122"/>
    </location>
</feature>
<reference evidence="2" key="1">
    <citation type="submission" date="2021-04" db="EMBL/GenBank/DDBJ databases">
        <authorList>
            <person name="Hornung B."/>
        </authorList>
    </citation>
    <scope>NUCLEOTIDE SEQUENCE</scope>
    <source>
        <strain evidence="2">G5G6</strain>
    </source>
</reference>
<evidence type="ECO:0000313" key="2">
    <source>
        <dbReference type="EMBL" id="CAG4884455.1"/>
    </source>
</evidence>
<protein>
    <recommendedName>
        <fullName evidence="1">DUF374 domain-containing protein</fullName>
    </recommendedName>
</protein>
<sequence>MPFAMLKKLRRQTARLAPWLFYQLARSWRIRVSGELPEGAAVIAFWHGDMLPVWKHFADTQAMALISLSRDGGLLADLVGRWGFETVRGSSSKGGSEALANMVSALNLGKRVLITPDGPRGPQHSMKPGAVIAAHRAGVPLVLCRVSAGSSVHGSNWDRFLIPLPFASIELEFVTLVIPADADRKKLDRLNTYAESLLKKLTPLL</sequence>
<dbReference type="EMBL" id="CAJQUM010000001">
    <property type="protein sequence ID" value="CAG4884455.1"/>
    <property type="molecule type" value="Genomic_DNA"/>
</dbReference>
<dbReference type="RefSeq" id="WP_220636306.1">
    <property type="nucleotide sequence ID" value="NZ_CAJQUM010000001.1"/>
</dbReference>